<name>A0A948TC98_9BACT</name>
<reference evidence="2" key="2">
    <citation type="submission" date="2021-04" db="EMBL/GenBank/DDBJ databases">
        <authorList>
            <person name="Gilroy R."/>
        </authorList>
    </citation>
    <scope>NUCLEOTIDE SEQUENCE</scope>
    <source>
        <strain evidence="2">G4-2901</strain>
    </source>
</reference>
<evidence type="ECO:0000313" key="2">
    <source>
        <dbReference type="EMBL" id="MBU3838341.1"/>
    </source>
</evidence>
<dbReference type="Proteomes" id="UP000783796">
    <property type="component" value="Unassembled WGS sequence"/>
</dbReference>
<comment type="caution">
    <text evidence="2">The sequence shown here is derived from an EMBL/GenBank/DDBJ whole genome shotgun (WGS) entry which is preliminary data.</text>
</comment>
<feature type="compositionally biased region" description="Basic and acidic residues" evidence="1">
    <location>
        <begin position="12"/>
        <end position="22"/>
    </location>
</feature>
<evidence type="ECO:0000313" key="3">
    <source>
        <dbReference type="Proteomes" id="UP000783796"/>
    </source>
</evidence>
<gene>
    <name evidence="2" type="ORF">H9777_08535</name>
</gene>
<sequence length="86" mass="10016">MNNNTKYSIQDITERKNNKKSELSASKKKIQELTQNLFSPPEAKNKMDLMMHHFNTGMAAYDGIMTGVKIYKRLRAVFSRKKYNKA</sequence>
<protein>
    <submittedName>
        <fullName evidence="2">Uncharacterized protein</fullName>
    </submittedName>
</protein>
<reference evidence="2" key="1">
    <citation type="journal article" date="2021" name="PeerJ">
        <title>Extensive microbial diversity within the chicken gut microbiome revealed by metagenomics and culture.</title>
        <authorList>
            <person name="Gilroy R."/>
            <person name="Ravi A."/>
            <person name="Getino M."/>
            <person name="Pursley I."/>
            <person name="Horton D.L."/>
            <person name="Alikhan N.F."/>
            <person name="Baker D."/>
            <person name="Gharbi K."/>
            <person name="Hall N."/>
            <person name="Watson M."/>
            <person name="Adriaenssens E.M."/>
            <person name="Foster-Nyarko E."/>
            <person name="Jarju S."/>
            <person name="Secka A."/>
            <person name="Antonio M."/>
            <person name="Oren A."/>
            <person name="Chaudhuri R.R."/>
            <person name="La Ragione R."/>
            <person name="Hildebrand F."/>
            <person name="Pallen M.J."/>
        </authorList>
    </citation>
    <scope>NUCLEOTIDE SEQUENCE</scope>
    <source>
        <strain evidence="2">G4-2901</strain>
    </source>
</reference>
<feature type="region of interest" description="Disordered" evidence="1">
    <location>
        <begin position="1"/>
        <end position="26"/>
    </location>
</feature>
<feature type="compositionally biased region" description="Polar residues" evidence="1">
    <location>
        <begin position="1"/>
        <end position="11"/>
    </location>
</feature>
<organism evidence="2 3">
    <name type="scientific">Candidatus Phocaeicola faecigallinarum</name>
    <dbReference type="NCBI Taxonomy" id="2838732"/>
    <lineage>
        <taxon>Bacteria</taxon>
        <taxon>Pseudomonadati</taxon>
        <taxon>Bacteroidota</taxon>
        <taxon>Bacteroidia</taxon>
        <taxon>Bacteroidales</taxon>
        <taxon>Bacteroidaceae</taxon>
        <taxon>Phocaeicola</taxon>
    </lineage>
</organism>
<dbReference type="EMBL" id="JAHLFW010000073">
    <property type="protein sequence ID" value="MBU3838341.1"/>
    <property type="molecule type" value="Genomic_DNA"/>
</dbReference>
<evidence type="ECO:0000256" key="1">
    <source>
        <dbReference type="SAM" id="MobiDB-lite"/>
    </source>
</evidence>
<proteinExistence type="predicted"/>
<accession>A0A948TC98</accession>
<dbReference type="AlphaFoldDB" id="A0A948TC98"/>